<dbReference type="Gene3D" id="1.10.150.130">
    <property type="match status" value="1"/>
</dbReference>
<evidence type="ECO:0000313" key="7">
    <source>
        <dbReference type="EMBL" id="TWP45976.1"/>
    </source>
</evidence>
<dbReference type="PROSITE" id="PS51898">
    <property type="entry name" value="TYR_RECOMBINASE"/>
    <property type="match status" value="1"/>
</dbReference>
<dbReference type="Proteomes" id="UP000316639">
    <property type="component" value="Unassembled WGS sequence"/>
</dbReference>
<feature type="domain" description="Core-binding (CB)" evidence="6">
    <location>
        <begin position="68"/>
        <end position="151"/>
    </location>
</feature>
<dbReference type="OrthoDB" id="9805859at2"/>
<accession>A0A563EI30</accession>
<proteinExistence type="predicted"/>
<keyword evidence="2 4" id="KW-0238">DNA-binding</keyword>
<dbReference type="GO" id="GO:0015074">
    <property type="term" value="P:DNA integration"/>
    <property type="evidence" value="ECO:0007669"/>
    <property type="project" value="UniProtKB-KW"/>
</dbReference>
<dbReference type="PANTHER" id="PTHR30349:SF91">
    <property type="entry name" value="INTA PROTEIN"/>
    <property type="match status" value="1"/>
</dbReference>
<dbReference type="SUPFAM" id="SSF56349">
    <property type="entry name" value="DNA breaking-rejoining enzymes"/>
    <property type="match status" value="1"/>
</dbReference>
<dbReference type="InterPro" id="IPR011010">
    <property type="entry name" value="DNA_brk_join_enz"/>
</dbReference>
<evidence type="ECO:0000259" key="6">
    <source>
        <dbReference type="PROSITE" id="PS51900"/>
    </source>
</evidence>
<evidence type="ECO:0000256" key="1">
    <source>
        <dbReference type="ARBA" id="ARBA00022908"/>
    </source>
</evidence>
<protein>
    <submittedName>
        <fullName evidence="7">Site-specific integrase</fullName>
    </submittedName>
</protein>
<evidence type="ECO:0000313" key="8">
    <source>
        <dbReference type="Proteomes" id="UP000316639"/>
    </source>
</evidence>
<dbReference type="InterPro" id="IPR004107">
    <property type="entry name" value="Integrase_SAM-like_N"/>
</dbReference>
<keyword evidence="3" id="KW-0233">DNA recombination</keyword>
<dbReference type="AlphaFoldDB" id="A0A563EI30"/>
<feature type="domain" description="Tyr recombinase" evidence="5">
    <location>
        <begin position="172"/>
        <end position="373"/>
    </location>
</feature>
<name>A0A563EI30_9PSEU</name>
<dbReference type="Pfam" id="PF14659">
    <property type="entry name" value="Phage_int_SAM_3"/>
    <property type="match status" value="1"/>
</dbReference>
<dbReference type="CDD" id="cd01189">
    <property type="entry name" value="INT_ICEBs1_C_like"/>
    <property type="match status" value="1"/>
</dbReference>
<reference evidence="7 8" key="1">
    <citation type="submission" date="2019-07" db="EMBL/GenBank/DDBJ databases">
        <title>Lentzea xizangensis sp. nov., isolated from Qinghai-Tibetan Plateau Soils.</title>
        <authorList>
            <person name="Huang J."/>
        </authorList>
    </citation>
    <scope>NUCLEOTIDE SEQUENCE [LARGE SCALE GENOMIC DNA]</scope>
    <source>
        <strain evidence="7 8">FXJ1.1311</strain>
    </source>
</reference>
<dbReference type="GO" id="GO:0003677">
    <property type="term" value="F:DNA binding"/>
    <property type="evidence" value="ECO:0007669"/>
    <property type="project" value="UniProtKB-UniRule"/>
</dbReference>
<dbReference type="PROSITE" id="PS51900">
    <property type="entry name" value="CB"/>
    <property type="match status" value="1"/>
</dbReference>
<evidence type="ECO:0000256" key="2">
    <source>
        <dbReference type="ARBA" id="ARBA00023125"/>
    </source>
</evidence>
<dbReference type="PANTHER" id="PTHR30349">
    <property type="entry name" value="PHAGE INTEGRASE-RELATED"/>
    <property type="match status" value="1"/>
</dbReference>
<comment type="caution">
    <text evidence="7">The sequence shown here is derived from an EMBL/GenBank/DDBJ whole genome shotgun (WGS) entry which is preliminary data.</text>
</comment>
<evidence type="ECO:0000259" key="5">
    <source>
        <dbReference type="PROSITE" id="PS51898"/>
    </source>
</evidence>
<dbReference type="Pfam" id="PF00589">
    <property type="entry name" value="Phage_integrase"/>
    <property type="match status" value="1"/>
</dbReference>
<dbReference type="EMBL" id="VOBR01000037">
    <property type="protein sequence ID" value="TWP45976.1"/>
    <property type="molecule type" value="Genomic_DNA"/>
</dbReference>
<sequence>MMARRANGEGSIYRRKDGRYEAALYVFTPSGKRKRFRIYGKRRVEVAEKLAEAKVDLIQGIPTAERTWKLGEYLDHWLETVVQPSRRPTTYVRYEGVVRIHLKPGLGNYSLRKLSVQVVQFFVNQQIEAGCSIRTAQVMRAVLRAALNRAKREELVGRNVAELVELPGYRKGAITPWTVGEARQFLQAATGDSLYPLFILLLVYGLRVGESVGLRWSDINLDRLIFQTRQQIQRVAGALRVGPVKTQAGERDFPLLPAARDELLKCRAKQLEARREAGEAWQGTDDAHELVFTTRTGNPIEPRNVARSFQRICARHGIRRTKLHHTKHFTGTLLKDFGASVKDAQIILGHSNVSTTLQIYTHGTAEAQRDVLTKVGVALLSQQTDDRAKERGRHSAGRCRQLLPSNSKIVDRITSFLSGSSDWDRTSDLRLMRSTGDTVFDRSTEVKLVTKRVTRQWMLGAVAVSVAVKRR</sequence>
<keyword evidence="8" id="KW-1185">Reference proteome</keyword>
<evidence type="ECO:0000256" key="3">
    <source>
        <dbReference type="ARBA" id="ARBA00023172"/>
    </source>
</evidence>
<dbReference type="GO" id="GO:0006310">
    <property type="term" value="P:DNA recombination"/>
    <property type="evidence" value="ECO:0007669"/>
    <property type="project" value="UniProtKB-KW"/>
</dbReference>
<dbReference type="InterPro" id="IPR010998">
    <property type="entry name" value="Integrase_recombinase_N"/>
</dbReference>
<gene>
    <name evidence="7" type="ORF">FKR81_37785</name>
</gene>
<dbReference type="Gene3D" id="1.10.443.10">
    <property type="entry name" value="Intergrase catalytic core"/>
    <property type="match status" value="1"/>
</dbReference>
<dbReference type="InterPro" id="IPR002104">
    <property type="entry name" value="Integrase_catalytic"/>
</dbReference>
<evidence type="ECO:0000256" key="4">
    <source>
        <dbReference type="PROSITE-ProRule" id="PRU01248"/>
    </source>
</evidence>
<keyword evidence="1" id="KW-0229">DNA integration</keyword>
<dbReference type="InterPro" id="IPR050090">
    <property type="entry name" value="Tyrosine_recombinase_XerCD"/>
</dbReference>
<dbReference type="InterPro" id="IPR013762">
    <property type="entry name" value="Integrase-like_cat_sf"/>
</dbReference>
<dbReference type="InterPro" id="IPR044068">
    <property type="entry name" value="CB"/>
</dbReference>
<organism evidence="7 8">
    <name type="scientific">Lentzea tibetensis</name>
    <dbReference type="NCBI Taxonomy" id="2591470"/>
    <lineage>
        <taxon>Bacteria</taxon>
        <taxon>Bacillati</taxon>
        <taxon>Actinomycetota</taxon>
        <taxon>Actinomycetes</taxon>
        <taxon>Pseudonocardiales</taxon>
        <taxon>Pseudonocardiaceae</taxon>
        <taxon>Lentzea</taxon>
    </lineage>
</organism>